<keyword evidence="3" id="KW-0804">Transcription</keyword>
<keyword evidence="1" id="KW-0805">Transcription regulation</keyword>
<keyword evidence="4" id="KW-0539">Nucleus</keyword>
<accession>A0A0M8P3U5</accession>
<dbReference type="GO" id="GO:0000976">
    <property type="term" value="F:transcription cis-regulatory region binding"/>
    <property type="evidence" value="ECO:0007669"/>
    <property type="project" value="TreeGrafter"/>
</dbReference>
<proteinExistence type="predicted"/>
<dbReference type="GO" id="GO:0008270">
    <property type="term" value="F:zinc ion binding"/>
    <property type="evidence" value="ECO:0007669"/>
    <property type="project" value="InterPro"/>
</dbReference>
<dbReference type="GO" id="GO:0000981">
    <property type="term" value="F:DNA-binding transcription factor activity, RNA polymerase II-specific"/>
    <property type="evidence" value="ECO:0007669"/>
    <property type="project" value="InterPro"/>
</dbReference>
<dbReference type="PANTHER" id="PTHR37534">
    <property type="entry name" value="TRANSCRIPTIONAL ACTIVATOR PROTEIN UGA3"/>
    <property type="match status" value="1"/>
</dbReference>
<dbReference type="SUPFAM" id="SSF57701">
    <property type="entry name" value="Zn2/Cys6 DNA-binding domain"/>
    <property type="match status" value="1"/>
</dbReference>
<evidence type="ECO:0000256" key="2">
    <source>
        <dbReference type="ARBA" id="ARBA00023125"/>
    </source>
</evidence>
<feature type="region of interest" description="Disordered" evidence="5">
    <location>
        <begin position="1"/>
        <end position="26"/>
    </location>
</feature>
<keyword evidence="2" id="KW-0238">DNA-binding</keyword>
<dbReference type="PANTHER" id="PTHR37534:SF2">
    <property type="entry name" value="N-ACETYLTRANSFERASE DOMAIN-CONTAINING PROTEIN"/>
    <property type="match status" value="1"/>
</dbReference>
<evidence type="ECO:0000256" key="1">
    <source>
        <dbReference type="ARBA" id="ARBA00023015"/>
    </source>
</evidence>
<dbReference type="GO" id="GO:0045944">
    <property type="term" value="P:positive regulation of transcription by RNA polymerase II"/>
    <property type="evidence" value="ECO:0007669"/>
    <property type="project" value="TreeGrafter"/>
</dbReference>
<organism evidence="7 8">
    <name type="scientific">Penicillium nordicum</name>
    <dbReference type="NCBI Taxonomy" id="229535"/>
    <lineage>
        <taxon>Eukaryota</taxon>
        <taxon>Fungi</taxon>
        <taxon>Dikarya</taxon>
        <taxon>Ascomycota</taxon>
        <taxon>Pezizomycotina</taxon>
        <taxon>Eurotiomycetes</taxon>
        <taxon>Eurotiomycetidae</taxon>
        <taxon>Eurotiales</taxon>
        <taxon>Aspergillaceae</taxon>
        <taxon>Penicillium</taxon>
    </lineage>
</organism>
<gene>
    <name evidence="7" type="ORF">ACN38_g4233</name>
</gene>
<evidence type="ECO:0000313" key="7">
    <source>
        <dbReference type="EMBL" id="KOS44876.1"/>
    </source>
</evidence>
<evidence type="ECO:0000313" key="8">
    <source>
        <dbReference type="Proteomes" id="UP000037696"/>
    </source>
</evidence>
<evidence type="ECO:0000256" key="5">
    <source>
        <dbReference type="SAM" id="MobiDB-lite"/>
    </source>
</evidence>
<dbReference type="AlphaFoldDB" id="A0A0M8P3U5"/>
<dbReference type="CDD" id="cd00067">
    <property type="entry name" value="GAL4"/>
    <property type="match status" value="1"/>
</dbReference>
<dbReference type="OrthoDB" id="4525710at2759"/>
<comment type="caution">
    <text evidence="7">The sequence shown here is derived from an EMBL/GenBank/DDBJ whole genome shotgun (WGS) entry which is preliminary data.</text>
</comment>
<dbReference type="Proteomes" id="UP000037696">
    <property type="component" value="Unassembled WGS sequence"/>
</dbReference>
<dbReference type="PROSITE" id="PS50048">
    <property type="entry name" value="ZN2_CY6_FUNGAL_2"/>
    <property type="match status" value="1"/>
</dbReference>
<feature type="domain" description="Zn(2)-C6 fungal-type" evidence="6">
    <location>
        <begin position="59"/>
        <end position="87"/>
    </location>
</feature>
<keyword evidence="8" id="KW-1185">Reference proteome</keyword>
<dbReference type="InterPro" id="IPR001138">
    <property type="entry name" value="Zn2Cys6_DnaBD"/>
</dbReference>
<dbReference type="GO" id="GO:0005634">
    <property type="term" value="C:nucleus"/>
    <property type="evidence" value="ECO:0007669"/>
    <property type="project" value="TreeGrafter"/>
</dbReference>
<protein>
    <recommendedName>
        <fullName evidence="6">Zn(2)-C6 fungal-type domain-containing protein</fullName>
    </recommendedName>
</protein>
<dbReference type="InterPro" id="IPR036864">
    <property type="entry name" value="Zn2-C6_fun-type_DNA-bd_sf"/>
</dbReference>
<feature type="region of interest" description="Disordered" evidence="5">
    <location>
        <begin position="116"/>
        <end position="178"/>
    </location>
</feature>
<evidence type="ECO:0000256" key="3">
    <source>
        <dbReference type="ARBA" id="ARBA00023163"/>
    </source>
</evidence>
<dbReference type="Pfam" id="PF00172">
    <property type="entry name" value="Zn_clus"/>
    <property type="match status" value="1"/>
</dbReference>
<dbReference type="Gene3D" id="4.10.240.10">
    <property type="entry name" value="Zn(2)-C6 fungal-type DNA-binding domain"/>
    <property type="match status" value="1"/>
</dbReference>
<evidence type="ECO:0000259" key="6">
    <source>
        <dbReference type="PROSITE" id="PS50048"/>
    </source>
</evidence>
<reference evidence="7 8" key="1">
    <citation type="submission" date="2015-08" db="EMBL/GenBank/DDBJ databases">
        <title>Genome sequencing of Penicillium nordicum.</title>
        <authorList>
            <person name="Nguyen H.D."/>
            <person name="Seifert K.A."/>
        </authorList>
    </citation>
    <scope>NUCLEOTIDE SEQUENCE [LARGE SCALE GENOMIC DNA]</scope>
    <source>
        <strain evidence="7 8">DAOMC 185683</strain>
    </source>
</reference>
<dbReference type="STRING" id="229535.A0A0M8P3U5"/>
<evidence type="ECO:0000256" key="4">
    <source>
        <dbReference type="ARBA" id="ARBA00023242"/>
    </source>
</evidence>
<name>A0A0M8P3U5_9EURO</name>
<dbReference type="EMBL" id="LHQQ01000053">
    <property type="protein sequence ID" value="KOS44876.1"/>
    <property type="molecule type" value="Genomic_DNA"/>
</dbReference>
<sequence>MTISSHVTAISRRRNDSPHLPQRGRHWRREIPHRHFDRTNSAMMSGTVDMSDKPLAKAPCSNCRARHQKCDKCLPVCNRCETKGLECKPVQKKAVFLHGSTTNFDTTFTQGQIWVNSKPKTWRRPKHPSNALGRQDNPKNRLRSSREPTNGRSPIASVSRAHFPTPSPPFMETPPREASAGSEEISTSRFCGFYPDNHQQEASWQRHHSVTSSYPVLSSRSHETAQLPIGGSEHFYTDPGTYTSLQYCESETDIDYSVSPSSVSMIAASHHSVQESCLMRCFIEELSPLFDHCDILRNFQLVVPLRAQHCPTLKNAIFAVASRHLCRLPKYSTSKGILYRGQLLPSLKKSSALEYMLRCIPDLVKFPDIQDPVHQENIMAATVILRQYEEMDEEMDENEIDTDYYDDRRVNFLAITQKIIDSMIDSPPENSLATAAYWIVIRQEVYYAYSRETIPHMRFDFDRWRNTSMANNMIIFAGEVATWCWGQKLPEEWTQLKLREQQLSQDCMGEIEPILDLNPDRARGKIFPTVWYSLDVHVSAIQHFRLAQMILIAESPYLEKATRTMHRKAEAQVRAIVLNICGIALGHLRVQPALVNAVIAVTLYGDYFTDQEERNALVGIINRTKELYAWPMRKPYQTLKRRWEIVDSAEL</sequence>